<proteinExistence type="predicted"/>
<feature type="region of interest" description="Disordered" evidence="1">
    <location>
        <begin position="149"/>
        <end position="178"/>
    </location>
</feature>
<dbReference type="EMBL" id="ML976979">
    <property type="protein sequence ID" value="KAF1962241.1"/>
    <property type="molecule type" value="Genomic_DNA"/>
</dbReference>
<keyword evidence="3" id="KW-1185">Reference proteome</keyword>
<feature type="compositionally biased region" description="Polar residues" evidence="1">
    <location>
        <begin position="167"/>
        <end position="178"/>
    </location>
</feature>
<dbReference type="Proteomes" id="UP000800035">
    <property type="component" value="Unassembled WGS sequence"/>
</dbReference>
<name>A0A6A5UBH5_9PLEO</name>
<evidence type="ECO:0000256" key="1">
    <source>
        <dbReference type="SAM" id="MobiDB-lite"/>
    </source>
</evidence>
<sequence>MTYKTRKRVVNRYREVVAQRLLLEKSSVGAAMSVDLYLNAPVHPVSPHHAPILCNRPHHTPILCNRPPHHEKELTDKLHCLEFCSQVPWHRRNPPTGRFENPWKPVANNPGRNATASLCDKGSRGTYDLRVATSLLLFAEARLAPATRDVAAPSHVTRRDLSPPSQPNKTAGKSMRSG</sequence>
<evidence type="ECO:0000313" key="3">
    <source>
        <dbReference type="Proteomes" id="UP000800035"/>
    </source>
</evidence>
<accession>A0A6A5UBH5</accession>
<protein>
    <submittedName>
        <fullName evidence="2">Uncharacterized protein</fullName>
    </submittedName>
</protein>
<dbReference type="AlphaFoldDB" id="A0A6A5UBH5"/>
<organism evidence="2 3">
    <name type="scientific">Byssothecium circinans</name>
    <dbReference type="NCBI Taxonomy" id="147558"/>
    <lineage>
        <taxon>Eukaryota</taxon>
        <taxon>Fungi</taxon>
        <taxon>Dikarya</taxon>
        <taxon>Ascomycota</taxon>
        <taxon>Pezizomycotina</taxon>
        <taxon>Dothideomycetes</taxon>
        <taxon>Pleosporomycetidae</taxon>
        <taxon>Pleosporales</taxon>
        <taxon>Massarineae</taxon>
        <taxon>Massarinaceae</taxon>
        <taxon>Byssothecium</taxon>
    </lineage>
</organism>
<evidence type="ECO:0000313" key="2">
    <source>
        <dbReference type="EMBL" id="KAF1962241.1"/>
    </source>
</evidence>
<reference evidence="2" key="1">
    <citation type="journal article" date="2020" name="Stud. Mycol.">
        <title>101 Dothideomycetes genomes: a test case for predicting lifestyles and emergence of pathogens.</title>
        <authorList>
            <person name="Haridas S."/>
            <person name="Albert R."/>
            <person name="Binder M."/>
            <person name="Bloem J."/>
            <person name="Labutti K."/>
            <person name="Salamov A."/>
            <person name="Andreopoulos B."/>
            <person name="Baker S."/>
            <person name="Barry K."/>
            <person name="Bills G."/>
            <person name="Bluhm B."/>
            <person name="Cannon C."/>
            <person name="Castanera R."/>
            <person name="Culley D."/>
            <person name="Daum C."/>
            <person name="Ezra D."/>
            <person name="Gonzalez J."/>
            <person name="Henrissat B."/>
            <person name="Kuo A."/>
            <person name="Liang C."/>
            <person name="Lipzen A."/>
            <person name="Lutzoni F."/>
            <person name="Magnuson J."/>
            <person name="Mondo S."/>
            <person name="Nolan M."/>
            <person name="Ohm R."/>
            <person name="Pangilinan J."/>
            <person name="Park H.-J."/>
            <person name="Ramirez L."/>
            <person name="Alfaro M."/>
            <person name="Sun H."/>
            <person name="Tritt A."/>
            <person name="Yoshinaga Y."/>
            <person name="Zwiers L.-H."/>
            <person name="Turgeon B."/>
            <person name="Goodwin S."/>
            <person name="Spatafora J."/>
            <person name="Crous P."/>
            <person name="Grigoriev I."/>
        </authorList>
    </citation>
    <scope>NUCLEOTIDE SEQUENCE</scope>
    <source>
        <strain evidence="2">CBS 675.92</strain>
    </source>
</reference>
<gene>
    <name evidence="2" type="ORF">CC80DRAFT_499645</name>
</gene>